<dbReference type="GO" id="GO:0008270">
    <property type="term" value="F:zinc ion binding"/>
    <property type="evidence" value="ECO:0007669"/>
    <property type="project" value="InterPro"/>
</dbReference>
<dbReference type="InterPro" id="IPR036875">
    <property type="entry name" value="Znf_CCHC_sf"/>
</dbReference>
<sequence length="92" mass="10788">MKTIVKDFRRNKLLKGKRSRHESALYGPKHEDLRDLIKIVENAEDIEEPTHSINTMASTVPCRFCNKMGHEWNSCRDRLNTPYCNNCGEIWP</sequence>
<name>A0A4C1SQB1_EUMVA</name>
<dbReference type="GO" id="GO:0003676">
    <property type="term" value="F:nucleic acid binding"/>
    <property type="evidence" value="ECO:0007669"/>
    <property type="project" value="InterPro"/>
</dbReference>
<dbReference type="EMBL" id="BGZK01003653">
    <property type="protein sequence ID" value="GBP03390.1"/>
    <property type="molecule type" value="Genomic_DNA"/>
</dbReference>
<dbReference type="SUPFAM" id="SSF57756">
    <property type="entry name" value="Retrovirus zinc finger-like domains"/>
    <property type="match status" value="1"/>
</dbReference>
<organism evidence="1 2">
    <name type="scientific">Eumeta variegata</name>
    <name type="common">Bagworm moth</name>
    <name type="synonym">Eumeta japonica</name>
    <dbReference type="NCBI Taxonomy" id="151549"/>
    <lineage>
        <taxon>Eukaryota</taxon>
        <taxon>Metazoa</taxon>
        <taxon>Ecdysozoa</taxon>
        <taxon>Arthropoda</taxon>
        <taxon>Hexapoda</taxon>
        <taxon>Insecta</taxon>
        <taxon>Pterygota</taxon>
        <taxon>Neoptera</taxon>
        <taxon>Endopterygota</taxon>
        <taxon>Lepidoptera</taxon>
        <taxon>Glossata</taxon>
        <taxon>Ditrysia</taxon>
        <taxon>Tineoidea</taxon>
        <taxon>Psychidae</taxon>
        <taxon>Oiketicinae</taxon>
        <taxon>Eumeta</taxon>
    </lineage>
</organism>
<reference evidence="1 2" key="1">
    <citation type="journal article" date="2019" name="Commun. Biol.">
        <title>The bagworm genome reveals a unique fibroin gene that provides high tensile strength.</title>
        <authorList>
            <person name="Kono N."/>
            <person name="Nakamura H."/>
            <person name="Ohtoshi R."/>
            <person name="Tomita M."/>
            <person name="Numata K."/>
            <person name="Arakawa K."/>
        </authorList>
    </citation>
    <scope>NUCLEOTIDE SEQUENCE [LARGE SCALE GENOMIC DNA]</scope>
</reference>
<dbReference type="Proteomes" id="UP000299102">
    <property type="component" value="Unassembled WGS sequence"/>
</dbReference>
<protein>
    <submittedName>
        <fullName evidence="1">Uncharacterized protein</fullName>
    </submittedName>
</protein>
<evidence type="ECO:0000313" key="2">
    <source>
        <dbReference type="Proteomes" id="UP000299102"/>
    </source>
</evidence>
<keyword evidence="2" id="KW-1185">Reference proteome</keyword>
<dbReference type="Gene3D" id="4.10.60.10">
    <property type="entry name" value="Zinc finger, CCHC-type"/>
    <property type="match status" value="1"/>
</dbReference>
<evidence type="ECO:0000313" key="1">
    <source>
        <dbReference type="EMBL" id="GBP03390.1"/>
    </source>
</evidence>
<accession>A0A4C1SQB1</accession>
<comment type="caution">
    <text evidence="1">The sequence shown here is derived from an EMBL/GenBank/DDBJ whole genome shotgun (WGS) entry which is preliminary data.</text>
</comment>
<proteinExistence type="predicted"/>
<gene>
    <name evidence="1" type="ORF">EVAR_90936_1</name>
</gene>
<dbReference type="AlphaFoldDB" id="A0A4C1SQB1"/>